<keyword evidence="3" id="KW-1185">Reference proteome</keyword>
<comment type="caution">
    <text evidence="2">The sequence shown here is derived from an EMBL/GenBank/DDBJ whole genome shotgun (WGS) entry which is preliminary data.</text>
</comment>
<dbReference type="EMBL" id="JAAATY010000015">
    <property type="protein sequence ID" value="NRN67612.1"/>
    <property type="molecule type" value="Genomic_DNA"/>
</dbReference>
<gene>
    <name evidence="2" type="ORF">GC106_48520</name>
</gene>
<proteinExistence type="predicted"/>
<evidence type="ECO:0000313" key="3">
    <source>
        <dbReference type="Proteomes" id="UP000763557"/>
    </source>
</evidence>
<dbReference type="Pfam" id="PF05331">
    <property type="entry name" value="DUF742"/>
    <property type="match status" value="1"/>
</dbReference>
<reference evidence="2 3" key="1">
    <citation type="submission" date="2020-01" db="EMBL/GenBank/DDBJ databases">
        <title>Kibdelosporangium persica a novel Actinomycetes from a hot desert in Iran.</title>
        <authorList>
            <person name="Safaei N."/>
            <person name="Zaburannyi N."/>
            <person name="Mueller R."/>
            <person name="Wink J."/>
        </authorList>
    </citation>
    <scope>NUCLEOTIDE SEQUENCE [LARGE SCALE GENOMIC DNA]</scope>
    <source>
        <strain evidence="2 3">4NS15</strain>
    </source>
</reference>
<evidence type="ECO:0000313" key="2">
    <source>
        <dbReference type="EMBL" id="NRN67612.1"/>
    </source>
</evidence>
<dbReference type="RefSeq" id="WP_173135771.1">
    <property type="nucleotide sequence ID" value="NZ_CBCSGW010000001.1"/>
</dbReference>
<evidence type="ECO:0000256" key="1">
    <source>
        <dbReference type="SAM" id="MobiDB-lite"/>
    </source>
</evidence>
<dbReference type="PANTHER" id="PTHR36221">
    <property type="entry name" value="DUF742 DOMAIN-CONTAINING PROTEIN"/>
    <property type="match status" value="1"/>
</dbReference>
<dbReference type="InterPro" id="IPR007995">
    <property type="entry name" value="DUF742"/>
</dbReference>
<dbReference type="Proteomes" id="UP000763557">
    <property type="component" value="Unassembled WGS sequence"/>
</dbReference>
<accession>A0ABX2F8N3</accession>
<dbReference type="PANTHER" id="PTHR36221:SF1">
    <property type="entry name" value="DUF742 DOMAIN-CONTAINING PROTEIN"/>
    <property type="match status" value="1"/>
</dbReference>
<sequence>MSTEDQGFADVLNGFSLNFRSGARRTAPPAESITPKPAAAPAVEPDYPVEQAASVRAYAWTGGRTRSNHRLEIETLVSTSARALDRMWELKGEHQEVAELCRQSRSVAEVGAMLNLPLGVVKVLLGDMAGLGLVVVHESTSTSPDMELLERVLRGLTNLRT</sequence>
<name>A0ABX2F8N3_9PSEU</name>
<organism evidence="2 3">
    <name type="scientific">Kibdelosporangium persicum</name>
    <dbReference type="NCBI Taxonomy" id="2698649"/>
    <lineage>
        <taxon>Bacteria</taxon>
        <taxon>Bacillati</taxon>
        <taxon>Actinomycetota</taxon>
        <taxon>Actinomycetes</taxon>
        <taxon>Pseudonocardiales</taxon>
        <taxon>Pseudonocardiaceae</taxon>
        <taxon>Kibdelosporangium</taxon>
    </lineage>
</organism>
<feature type="region of interest" description="Disordered" evidence="1">
    <location>
        <begin position="23"/>
        <end position="43"/>
    </location>
</feature>
<protein>
    <submittedName>
        <fullName evidence="2">Multi-component regulatory system-6</fullName>
    </submittedName>
</protein>